<organism evidence="1 2">
    <name type="scientific">Pyrobaculum oguniense (strain DSM 13380 / JCM 10595 / TE7)</name>
    <dbReference type="NCBI Taxonomy" id="698757"/>
    <lineage>
        <taxon>Archaea</taxon>
        <taxon>Thermoproteota</taxon>
        <taxon>Thermoprotei</taxon>
        <taxon>Thermoproteales</taxon>
        <taxon>Thermoproteaceae</taxon>
        <taxon>Pyrobaculum</taxon>
    </lineage>
</organism>
<keyword evidence="2" id="KW-1185">Reference proteome</keyword>
<dbReference type="AlphaFoldDB" id="H6Q7L2"/>
<dbReference type="eggNOG" id="arCOG05616">
    <property type="taxonomic scope" value="Archaea"/>
</dbReference>
<dbReference type="KEGG" id="pog:Pogu_0729"/>
<dbReference type="Proteomes" id="UP000009062">
    <property type="component" value="Chromosome"/>
</dbReference>
<gene>
    <name evidence="1" type="ordered locus">Pogu_0729</name>
</gene>
<protein>
    <submittedName>
        <fullName evidence="1">Uncharacterized protein</fullName>
    </submittedName>
</protein>
<reference evidence="1 2" key="1">
    <citation type="journal article" date="2012" name="Stand. Genomic Sci.">
        <title>Complete genome sequence of Pyrobaculum oguniense.</title>
        <authorList>
            <person name="Bernick D.L."/>
            <person name="Karplus K."/>
            <person name="Lui L.M."/>
            <person name="Coker J.K."/>
            <person name="Murphy J.N."/>
            <person name="Chan P.P."/>
            <person name="Cozen A.E."/>
            <person name="Lowe T.M."/>
        </authorList>
    </citation>
    <scope>NUCLEOTIDE SEQUENCE [LARGE SCALE GENOMIC DNA]</scope>
    <source>
        <strain evidence="1 2">TE7</strain>
    </source>
</reference>
<evidence type="ECO:0000313" key="1">
    <source>
        <dbReference type="EMBL" id="AFA38756.1"/>
    </source>
</evidence>
<dbReference type="HOGENOM" id="CLU_299899_0_0_2"/>
<dbReference type="EMBL" id="CP003316">
    <property type="protein sequence ID" value="AFA38756.1"/>
    <property type="molecule type" value="Genomic_DNA"/>
</dbReference>
<name>H6Q7L2_PYROT</name>
<dbReference type="STRING" id="698757.Pogu_0729"/>
<sequence>MRLLPLLLLTVALALGGVGCERVGEVDYAQYADAVISFSFGALAPYWGEVLQLGGMNDPRVYIWSRAFANRSEVRLASSAQSALWDRDLVYTVKVSHFDGSWVLGRYKCNDTYGYIYYFYKVEEEPSTRTTTFTFTVPRDRPSYADSRVLRVAVPPQHYYSPVCSDVYYYCPFTDYCYPVCVPYSKENTATASGPGWWNALMVNGVPAGGEYSAYGVVVKMPNPWAYSGTTSLTTDLGGGSFLRSVNIRAIGEPADWGEIVYKPPRPVPLYISRIVKLPTQDWRSLASPPDSFLISTAGNATWRGDQWTWEFTLASIAYKTPFWLRPYVALADLIGREVRIKAPYGSIIRADVTVLWLLDIEGRRAWVASYPTSLRAVDSDGNYMDYEELGKRKKLVFSIDSAYSEPPKGINPASVAMGIDPTTPRIETAWYSHPYPCSQWPSPVYRCVYAQHVYTKVNGTWVGYSRVGPQGRGWPMNKIVLVDFLGIHNWFLGGAGDVMKLLWGDPVLYFWHAYRIRSWAFNPQTGDWDIEGSVTLSPPHAASLVYEMYGHEQYKKTTRSPYTADKLYHAAAGPAWAPEGLQDVLDVSAAPGFADATPLGASTIVTDPGPFLISLIPTTACRGAVCLRVVAELWGPAQPPTPDLALPGAGYSFMFTWLGKPAYADVKIYVEMGYVVQPDGTRREVSDYLLAEISREWRPLDSVFAGPGWWISYRPLGPCESLPLGGRAIYVTPLGWAGPIKIVVEINNTRYEGAFVISDDVSLVVNTTTPAPDVLTSPGLVQTVSFFLNGAPYFHGLYGLGEGGRQYPFTCTSTRIAAKTQYGRDVWADTSQLTVSGDFWGFIQLWGVVKVEDAYSRPIFEVVDWARGLVKITADGPVVGFAFYLQRDGKWVKVGEVVGDVLFPVRCVLVNASRVFPWDPVRVLPLVSQGVKARLGDAITLWRPADKLLFKTWADGVGYRKGARSELQIVGTC</sequence>
<accession>H6Q7L2</accession>
<evidence type="ECO:0000313" key="2">
    <source>
        <dbReference type="Proteomes" id="UP000009062"/>
    </source>
</evidence>
<proteinExistence type="predicted"/>
<dbReference type="PROSITE" id="PS51257">
    <property type="entry name" value="PROKAR_LIPOPROTEIN"/>
    <property type="match status" value="1"/>
</dbReference>